<protein>
    <recommendedName>
        <fullName evidence="3">Crystal protein</fullName>
    </recommendedName>
</protein>
<evidence type="ECO:0000313" key="2">
    <source>
        <dbReference type="Proteomes" id="UP000225320"/>
    </source>
</evidence>
<accession>A0A2B5AN67</accession>
<dbReference type="Proteomes" id="UP000225320">
    <property type="component" value="Unassembled WGS sequence"/>
</dbReference>
<comment type="caution">
    <text evidence="1">The sequence shown here is derived from an EMBL/GenBank/DDBJ whole genome shotgun (WGS) entry which is preliminary data.</text>
</comment>
<organism evidence="1 2">
    <name type="scientific">Bacillus toyonensis</name>
    <dbReference type="NCBI Taxonomy" id="155322"/>
    <lineage>
        <taxon>Bacteria</taxon>
        <taxon>Bacillati</taxon>
        <taxon>Bacillota</taxon>
        <taxon>Bacilli</taxon>
        <taxon>Bacillales</taxon>
        <taxon>Bacillaceae</taxon>
        <taxon>Bacillus</taxon>
        <taxon>Bacillus cereus group</taxon>
    </lineage>
</organism>
<gene>
    <name evidence="1" type="ORF">CON73_32440</name>
</gene>
<dbReference type="SUPFAM" id="SSF56973">
    <property type="entry name" value="Aerolisin/ETX pore-forming domain"/>
    <property type="match status" value="1"/>
</dbReference>
<name>A0A2B5AN67_9BACI</name>
<proteinExistence type="predicted"/>
<reference evidence="1 2" key="1">
    <citation type="submission" date="2017-09" db="EMBL/GenBank/DDBJ databases">
        <title>Large-scale bioinformatics analysis of Bacillus genomes uncovers conserved roles of natural products in bacterial physiology.</title>
        <authorList>
            <consortium name="Agbiome Team Llc"/>
            <person name="Bleich R.M."/>
            <person name="Grubbs K.J."/>
            <person name="Santa Maria K.C."/>
            <person name="Allen S.E."/>
            <person name="Farag S."/>
            <person name="Shank E.A."/>
            <person name="Bowers A."/>
        </authorList>
    </citation>
    <scope>NUCLEOTIDE SEQUENCE [LARGE SCALE GENOMIC DNA]</scope>
    <source>
        <strain evidence="1 2">AFS094862</strain>
    </source>
</reference>
<dbReference type="EMBL" id="NVOI01000239">
    <property type="protein sequence ID" value="PGG78042.1"/>
    <property type="molecule type" value="Genomic_DNA"/>
</dbReference>
<evidence type="ECO:0008006" key="3">
    <source>
        <dbReference type="Google" id="ProtNLM"/>
    </source>
</evidence>
<sequence>MDIQDVIELISDYANKWTEQQNGSHSEIRLIDSRFANNALKVEAARTMYLEPTEQDMPDVKLDTQVFTNTSTQPKTVQFDMFGEYDTWQTWRIEGGATEAGNRRLDIEPLFRSEEVSSPLSLFLNDTLTLSGKTPFSVEGRDFTVRPRFKVTATLMAKPKTSTRAFDVKHDVTGYVELVTTLASGELQESLHNVGAIFQQYYSPYIEVNGGRVTFRDRGEYQSLDVNSIYIHIFAESLDIPGLTEEYNIYDLTNGPIVLF</sequence>
<dbReference type="AlphaFoldDB" id="A0A2B5AN67"/>
<dbReference type="RefSeq" id="WP_098072343.1">
    <property type="nucleotide sequence ID" value="NZ_NUCI01000303.1"/>
</dbReference>
<evidence type="ECO:0000313" key="1">
    <source>
        <dbReference type="EMBL" id="PGG78042.1"/>
    </source>
</evidence>